<evidence type="ECO:0000313" key="2">
    <source>
        <dbReference type="Proteomes" id="UP000499080"/>
    </source>
</evidence>
<gene>
    <name evidence="1" type="ORF">AVEN_40026_1</name>
</gene>
<proteinExistence type="predicted"/>
<keyword evidence="2" id="KW-1185">Reference proteome</keyword>
<reference evidence="1 2" key="1">
    <citation type="journal article" date="2019" name="Sci. Rep.">
        <title>Orb-weaving spider Araneus ventricosus genome elucidates the spidroin gene catalogue.</title>
        <authorList>
            <person name="Kono N."/>
            <person name="Nakamura H."/>
            <person name="Ohtoshi R."/>
            <person name="Moran D.A.P."/>
            <person name="Shinohara A."/>
            <person name="Yoshida Y."/>
            <person name="Fujiwara M."/>
            <person name="Mori M."/>
            <person name="Tomita M."/>
            <person name="Arakawa K."/>
        </authorList>
    </citation>
    <scope>NUCLEOTIDE SEQUENCE [LARGE SCALE GENOMIC DNA]</scope>
</reference>
<dbReference type="OrthoDB" id="8052599at2759"/>
<name>A0A4Y2RRB7_ARAVE</name>
<sequence>METIKGACLPSRQDVTRNFIYFRRFQKHTISRSAVLVYNQIVPFWEKSRLLVRDKQHVLKQIKDLYGKQENLMKQRKRNNAKDQENQKIYCNNLKLFDISHANSQELLKNEDRKFLQLQRIFRTGYIGSLDRKLAEREKEKEKKKNERFAKRLQATLTAASTPYARDGEPMARDTIFWARHRSQSSL</sequence>
<evidence type="ECO:0000313" key="1">
    <source>
        <dbReference type="EMBL" id="GBN77906.1"/>
    </source>
</evidence>
<dbReference type="AlphaFoldDB" id="A0A4Y2RRB7"/>
<organism evidence="1 2">
    <name type="scientific">Araneus ventricosus</name>
    <name type="common">Orbweaver spider</name>
    <name type="synonym">Epeira ventricosa</name>
    <dbReference type="NCBI Taxonomy" id="182803"/>
    <lineage>
        <taxon>Eukaryota</taxon>
        <taxon>Metazoa</taxon>
        <taxon>Ecdysozoa</taxon>
        <taxon>Arthropoda</taxon>
        <taxon>Chelicerata</taxon>
        <taxon>Arachnida</taxon>
        <taxon>Araneae</taxon>
        <taxon>Araneomorphae</taxon>
        <taxon>Entelegynae</taxon>
        <taxon>Araneoidea</taxon>
        <taxon>Araneidae</taxon>
        <taxon>Araneus</taxon>
    </lineage>
</organism>
<protein>
    <submittedName>
        <fullName evidence="1">Uncharacterized protein</fullName>
    </submittedName>
</protein>
<accession>A0A4Y2RRB7</accession>
<comment type="caution">
    <text evidence="1">The sequence shown here is derived from an EMBL/GenBank/DDBJ whole genome shotgun (WGS) entry which is preliminary data.</text>
</comment>
<dbReference type="Proteomes" id="UP000499080">
    <property type="component" value="Unassembled WGS sequence"/>
</dbReference>
<dbReference type="EMBL" id="BGPR01017978">
    <property type="protein sequence ID" value="GBN77906.1"/>
    <property type="molecule type" value="Genomic_DNA"/>
</dbReference>